<keyword evidence="4" id="KW-1015">Disulfide bond</keyword>
<evidence type="ECO:0000256" key="3">
    <source>
        <dbReference type="ARBA" id="ARBA00022968"/>
    </source>
</evidence>
<dbReference type="InterPro" id="IPR013766">
    <property type="entry name" value="Thioredoxin_domain"/>
</dbReference>
<feature type="domain" description="Thioredoxin" evidence="8">
    <location>
        <begin position="67"/>
        <end position="206"/>
    </location>
</feature>
<dbReference type="PATRIC" id="fig|2041.4.peg.2954"/>
<evidence type="ECO:0000313" key="9">
    <source>
        <dbReference type="EMBL" id="ALX05757.1"/>
    </source>
</evidence>
<dbReference type="EMBL" id="CP011502">
    <property type="protein sequence ID" value="ALX05757.1"/>
    <property type="molecule type" value="Genomic_DNA"/>
</dbReference>
<dbReference type="CDD" id="cd02966">
    <property type="entry name" value="TlpA_like_family"/>
    <property type="match status" value="1"/>
</dbReference>
<keyword evidence="7" id="KW-0732">Signal</keyword>
<dbReference type="PROSITE" id="PS51257">
    <property type="entry name" value="PROKAR_LIPOPROTEIN"/>
    <property type="match status" value="1"/>
</dbReference>
<evidence type="ECO:0000256" key="2">
    <source>
        <dbReference type="ARBA" id="ARBA00022748"/>
    </source>
</evidence>
<dbReference type="RefSeq" id="WP_067860071.1">
    <property type="nucleotide sequence ID" value="NZ_CP011502.1"/>
</dbReference>
<dbReference type="GO" id="GO:0016491">
    <property type="term" value="F:oxidoreductase activity"/>
    <property type="evidence" value="ECO:0007669"/>
    <property type="project" value="InterPro"/>
</dbReference>
<dbReference type="GO" id="GO:0017004">
    <property type="term" value="P:cytochrome complex assembly"/>
    <property type="evidence" value="ECO:0007669"/>
    <property type="project" value="UniProtKB-KW"/>
</dbReference>
<feature type="signal peptide" evidence="7">
    <location>
        <begin position="1"/>
        <end position="21"/>
    </location>
</feature>
<protein>
    <recommendedName>
        <fullName evidence="8">Thioredoxin domain-containing protein</fullName>
    </recommendedName>
</protein>
<dbReference type="OrthoDB" id="9796554at2"/>
<dbReference type="GO" id="GO:0030313">
    <property type="term" value="C:cell envelope"/>
    <property type="evidence" value="ECO:0007669"/>
    <property type="project" value="UniProtKB-SubCell"/>
</dbReference>
<evidence type="ECO:0000313" key="10">
    <source>
        <dbReference type="Proteomes" id="UP000067689"/>
    </source>
</evidence>
<dbReference type="STRING" id="2041.AERYTH_14165"/>
<dbReference type="GO" id="GO:0016209">
    <property type="term" value="F:antioxidant activity"/>
    <property type="evidence" value="ECO:0007669"/>
    <property type="project" value="InterPro"/>
</dbReference>
<dbReference type="KEGG" id="aer:AERYTH_14165"/>
<feature type="region of interest" description="Disordered" evidence="6">
    <location>
        <begin position="29"/>
        <end position="53"/>
    </location>
</feature>
<dbReference type="SUPFAM" id="SSF52833">
    <property type="entry name" value="Thioredoxin-like"/>
    <property type="match status" value="1"/>
</dbReference>
<accession>A0A0U4CYM1</accession>
<organism evidence="9 10">
    <name type="scientific">Aeromicrobium erythreum</name>
    <dbReference type="NCBI Taxonomy" id="2041"/>
    <lineage>
        <taxon>Bacteria</taxon>
        <taxon>Bacillati</taxon>
        <taxon>Actinomycetota</taxon>
        <taxon>Actinomycetes</taxon>
        <taxon>Propionibacteriales</taxon>
        <taxon>Nocardioidaceae</taxon>
        <taxon>Aeromicrobium</taxon>
    </lineage>
</organism>
<evidence type="ECO:0000256" key="7">
    <source>
        <dbReference type="SAM" id="SignalP"/>
    </source>
</evidence>
<dbReference type="InterPro" id="IPR000866">
    <property type="entry name" value="AhpC/TSA"/>
</dbReference>
<dbReference type="PANTHER" id="PTHR42852:SF6">
    <property type="entry name" value="THIOL:DISULFIDE INTERCHANGE PROTEIN DSBE"/>
    <property type="match status" value="1"/>
</dbReference>
<keyword evidence="10" id="KW-1185">Reference proteome</keyword>
<dbReference type="PANTHER" id="PTHR42852">
    <property type="entry name" value="THIOL:DISULFIDE INTERCHANGE PROTEIN DSBE"/>
    <property type="match status" value="1"/>
</dbReference>
<keyword evidence="2" id="KW-0201">Cytochrome c-type biogenesis</keyword>
<feature type="chain" id="PRO_5006848115" description="Thioredoxin domain-containing protein" evidence="7">
    <location>
        <begin position="22"/>
        <end position="209"/>
    </location>
</feature>
<dbReference type="Proteomes" id="UP000067689">
    <property type="component" value="Chromosome"/>
</dbReference>
<name>A0A0U4CYM1_9ACTN</name>
<proteinExistence type="predicted"/>
<dbReference type="InterPro" id="IPR050553">
    <property type="entry name" value="Thioredoxin_ResA/DsbE_sf"/>
</dbReference>
<keyword evidence="3" id="KW-0735">Signal-anchor</keyword>
<gene>
    <name evidence="9" type="ORF">AERYTH_14165</name>
</gene>
<evidence type="ECO:0000256" key="1">
    <source>
        <dbReference type="ARBA" id="ARBA00004196"/>
    </source>
</evidence>
<evidence type="ECO:0000256" key="6">
    <source>
        <dbReference type="SAM" id="MobiDB-lite"/>
    </source>
</evidence>
<keyword evidence="5" id="KW-0676">Redox-active center</keyword>
<dbReference type="Pfam" id="PF00578">
    <property type="entry name" value="AhpC-TSA"/>
    <property type="match status" value="1"/>
</dbReference>
<dbReference type="PROSITE" id="PS51352">
    <property type="entry name" value="THIOREDOXIN_2"/>
    <property type="match status" value="1"/>
</dbReference>
<evidence type="ECO:0000256" key="4">
    <source>
        <dbReference type="ARBA" id="ARBA00023157"/>
    </source>
</evidence>
<evidence type="ECO:0000259" key="8">
    <source>
        <dbReference type="PROSITE" id="PS51352"/>
    </source>
</evidence>
<sequence>MRRLAVAVAVLALLLAGCSDVDTSSGKPTFGGGSLDGGDPQSASVRSGVQDAGVRPCSDLPLADAGAEGDGALPALELPCLGGDGSVDLSRLRGPAVVNFWASNCKPCREELPLLARLDRDTGDRLTVVGLDVRDADPDAAVALARRSRVTYPQLSDPTFRTRGAFRVLGLPQTVFVDAQGRMVATERVPYTSYADLTGAVRRHLEVQP</sequence>
<evidence type="ECO:0000256" key="5">
    <source>
        <dbReference type="ARBA" id="ARBA00023284"/>
    </source>
</evidence>
<keyword evidence="3" id="KW-0812">Transmembrane</keyword>
<dbReference type="AlphaFoldDB" id="A0A0U4CYM1"/>
<comment type="subcellular location">
    <subcellularLocation>
        <location evidence="1">Cell envelope</location>
    </subcellularLocation>
</comment>
<dbReference type="Gene3D" id="3.40.30.10">
    <property type="entry name" value="Glutaredoxin"/>
    <property type="match status" value="1"/>
</dbReference>
<dbReference type="InterPro" id="IPR036249">
    <property type="entry name" value="Thioredoxin-like_sf"/>
</dbReference>
<reference evidence="9 10" key="1">
    <citation type="journal article" date="1991" name="Int. J. Syst. Bacteriol.">
        <title>Description of the erythromycin-producing bacterium Arthrobacter sp. strain NRRL B-3381 as Aeromicrobium erythreum gen. nov., sp. nov.</title>
        <authorList>
            <person name="Miller E.S."/>
            <person name="Woese C.R."/>
            <person name="Brenner S."/>
        </authorList>
    </citation>
    <scope>NUCLEOTIDE SEQUENCE [LARGE SCALE GENOMIC DNA]</scope>
    <source>
        <strain evidence="9 10">AR18</strain>
    </source>
</reference>